<protein>
    <submittedName>
        <fullName evidence="2">Uncharacterized protein</fullName>
    </submittedName>
</protein>
<feature type="compositionally biased region" description="Basic and acidic residues" evidence="1">
    <location>
        <begin position="14"/>
        <end position="23"/>
    </location>
</feature>
<dbReference type="EMBL" id="HBIA01012483">
    <property type="protein sequence ID" value="CAE0234518.1"/>
    <property type="molecule type" value="Transcribed_RNA"/>
</dbReference>
<evidence type="ECO:0000313" key="2">
    <source>
        <dbReference type="EMBL" id="CAE0234518.1"/>
    </source>
</evidence>
<reference evidence="2" key="1">
    <citation type="submission" date="2021-01" db="EMBL/GenBank/DDBJ databases">
        <authorList>
            <person name="Corre E."/>
            <person name="Pelletier E."/>
            <person name="Niang G."/>
            <person name="Scheremetjew M."/>
            <person name="Finn R."/>
            <person name="Kale V."/>
            <person name="Holt S."/>
            <person name="Cochrane G."/>
            <person name="Meng A."/>
            <person name="Brown T."/>
            <person name="Cohen L."/>
        </authorList>
    </citation>
    <scope>NUCLEOTIDE SEQUENCE</scope>
    <source>
        <strain evidence="2">Ras09</strain>
    </source>
</reference>
<accession>A0A7S3CSK5</accession>
<dbReference type="AlphaFoldDB" id="A0A7S3CSK5"/>
<organism evidence="2">
    <name type="scientific">Strombidium rassoulzadegani</name>
    <dbReference type="NCBI Taxonomy" id="1082188"/>
    <lineage>
        <taxon>Eukaryota</taxon>
        <taxon>Sar</taxon>
        <taxon>Alveolata</taxon>
        <taxon>Ciliophora</taxon>
        <taxon>Intramacronucleata</taxon>
        <taxon>Spirotrichea</taxon>
        <taxon>Oligotrichia</taxon>
        <taxon>Strombidiidae</taxon>
        <taxon>Strombidium</taxon>
    </lineage>
</organism>
<feature type="compositionally biased region" description="Polar residues" evidence="1">
    <location>
        <begin position="24"/>
        <end position="35"/>
    </location>
</feature>
<name>A0A7S3CSK5_9SPIT</name>
<sequence>MVSEMNANGQQFKLDPRTLKDSAETTPNINNTLNLQKNDLPSNFFLEEGRNAYPRSSNQSRIVKHKIQIENCKDTPMNVTTNILDTQNDQSFKQNLAKASHSQVSDIKLTLANI</sequence>
<feature type="region of interest" description="Disordered" evidence="1">
    <location>
        <begin position="1"/>
        <end position="35"/>
    </location>
</feature>
<gene>
    <name evidence="2" type="ORF">SRAS04492_LOCUS6324</name>
</gene>
<evidence type="ECO:0000256" key="1">
    <source>
        <dbReference type="SAM" id="MobiDB-lite"/>
    </source>
</evidence>
<feature type="compositionally biased region" description="Polar residues" evidence="1">
    <location>
        <begin position="1"/>
        <end position="11"/>
    </location>
</feature>
<proteinExistence type="predicted"/>